<dbReference type="InterPro" id="IPR013783">
    <property type="entry name" value="Ig-like_fold"/>
</dbReference>
<feature type="domain" description="AMP-activated protein kinase glycogen-binding" evidence="1">
    <location>
        <begin position="60"/>
        <end position="122"/>
    </location>
</feature>
<dbReference type="Pfam" id="PF16561">
    <property type="entry name" value="AMPK1_CBM"/>
    <property type="match status" value="1"/>
</dbReference>
<dbReference type="InterPro" id="IPR032640">
    <property type="entry name" value="AMPK1_CBM"/>
</dbReference>
<dbReference type="EMBL" id="FMHU01000002">
    <property type="protein sequence ID" value="SCL31447.1"/>
    <property type="molecule type" value="Genomic_DNA"/>
</dbReference>
<dbReference type="AlphaFoldDB" id="A0A1C6SPR4"/>
<dbReference type="Proteomes" id="UP000198906">
    <property type="component" value="Unassembled WGS sequence"/>
</dbReference>
<keyword evidence="2" id="KW-0808">Transferase</keyword>
<sequence>MAAERPEDVRSGGASCRACRALDPVRGPDRRRIGVIKRNKLFGNQTRVTFCLPRDLPPGTVSVVGSFNDWQPGRHELVARRDGTRTVTVKLGPGEYRFRYLATGGVWLDDEHADLVDERGSLLLI</sequence>
<evidence type="ECO:0000313" key="3">
    <source>
        <dbReference type="Proteomes" id="UP000198906"/>
    </source>
</evidence>
<dbReference type="InterPro" id="IPR014756">
    <property type="entry name" value="Ig_E-set"/>
</dbReference>
<dbReference type="GO" id="GO:0005975">
    <property type="term" value="P:carbohydrate metabolic process"/>
    <property type="evidence" value="ECO:0007669"/>
    <property type="project" value="UniProtKB-ARBA"/>
</dbReference>
<dbReference type="STRING" id="47866.GA0074694_5988"/>
<dbReference type="Gene3D" id="2.60.40.10">
    <property type="entry name" value="Immunoglobulins"/>
    <property type="match status" value="1"/>
</dbReference>
<dbReference type="SUPFAM" id="SSF81296">
    <property type="entry name" value="E set domains"/>
    <property type="match status" value="1"/>
</dbReference>
<name>A0A1C6SPR4_9ACTN</name>
<evidence type="ECO:0000259" key="1">
    <source>
        <dbReference type="Pfam" id="PF16561"/>
    </source>
</evidence>
<dbReference type="CDD" id="cd07184">
    <property type="entry name" value="E_set_Isoamylase_like_N"/>
    <property type="match status" value="1"/>
</dbReference>
<evidence type="ECO:0000313" key="2">
    <source>
        <dbReference type="EMBL" id="SCL31447.1"/>
    </source>
</evidence>
<keyword evidence="2" id="KW-0418">Kinase</keyword>
<accession>A0A1C6SPR4</accession>
<gene>
    <name evidence="2" type="ORF">GA0074694_5988</name>
</gene>
<dbReference type="GO" id="GO:0016301">
    <property type="term" value="F:kinase activity"/>
    <property type="evidence" value="ECO:0007669"/>
    <property type="project" value="UniProtKB-KW"/>
</dbReference>
<protein>
    <submittedName>
        <fullName evidence="2">Glycogen recognition site of AMP-activated protein kinase</fullName>
    </submittedName>
</protein>
<organism evidence="2 3">
    <name type="scientific">Micromonospora inyonensis</name>
    <dbReference type="NCBI Taxonomy" id="47866"/>
    <lineage>
        <taxon>Bacteria</taxon>
        <taxon>Bacillati</taxon>
        <taxon>Actinomycetota</taxon>
        <taxon>Actinomycetes</taxon>
        <taxon>Micromonosporales</taxon>
        <taxon>Micromonosporaceae</taxon>
        <taxon>Micromonospora</taxon>
    </lineage>
</organism>
<keyword evidence="3" id="KW-1185">Reference proteome</keyword>
<proteinExistence type="predicted"/>
<reference evidence="3" key="1">
    <citation type="submission" date="2016-06" db="EMBL/GenBank/DDBJ databases">
        <authorList>
            <person name="Varghese N."/>
        </authorList>
    </citation>
    <scope>NUCLEOTIDE SEQUENCE [LARGE SCALE GENOMIC DNA]</scope>
    <source>
        <strain evidence="3">DSM 46123</strain>
    </source>
</reference>